<name>A7I5G3_METB6</name>
<dbReference type="HOGENOM" id="CLU_1060098_0_0_2"/>
<keyword evidence="3" id="KW-1185">Reference proteome</keyword>
<gene>
    <name evidence="2" type="ordered locus">Mboo_0456</name>
</gene>
<feature type="transmembrane region" description="Helical" evidence="1">
    <location>
        <begin position="93"/>
        <end position="114"/>
    </location>
</feature>
<dbReference type="AlphaFoldDB" id="A7I5G3"/>
<dbReference type="STRING" id="456442.Mboo_0456"/>
<proteinExistence type="predicted"/>
<evidence type="ECO:0000256" key="1">
    <source>
        <dbReference type="SAM" id="Phobius"/>
    </source>
</evidence>
<dbReference type="RefSeq" id="WP_011991462.1">
    <property type="nucleotide sequence ID" value="NC_009712.1"/>
</dbReference>
<dbReference type="OrthoDB" id="112244at2157"/>
<evidence type="ECO:0000313" key="3">
    <source>
        <dbReference type="Proteomes" id="UP000002408"/>
    </source>
</evidence>
<dbReference type="Proteomes" id="UP000002408">
    <property type="component" value="Chromosome"/>
</dbReference>
<keyword evidence="1" id="KW-0812">Transmembrane</keyword>
<reference evidence="3" key="1">
    <citation type="journal article" date="2015" name="Microbiology">
        <title>Genome of Methanoregula boonei 6A8 reveals adaptations to oligotrophic peatland environments.</title>
        <authorList>
            <person name="Braeuer S."/>
            <person name="Cadillo-Quiroz H."/>
            <person name="Kyrpides N."/>
            <person name="Woyke T."/>
            <person name="Goodwin L."/>
            <person name="Detter C."/>
            <person name="Podell S."/>
            <person name="Yavitt J.B."/>
            <person name="Zinder S.H."/>
        </authorList>
    </citation>
    <scope>NUCLEOTIDE SEQUENCE [LARGE SCALE GENOMIC DNA]</scope>
    <source>
        <strain evidence="3">DSM 21154 / JCM 14090 / 6A8</strain>
    </source>
</reference>
<keyword evidence="1" id="KW-0472">Membrane</keyword>
<dbReference type="eggNOG" id="arCOG03293">
    <property type="taxonomic scope" value="Archaea"/>
</dbReference>
<evidence type="ECO:0000313" key="2">
    <source>
        <dbReference type="EMBL" id="ABS54974.1"/>
    </source>
</evidence>
<organism evidence="2 3">
    <name type="scientific">Methanoregula boonei (strain DSM 21154 / JCM 14090 / 6A8)</name>
    <dbReference type="NCBI Taxonomy" id="456442"/>
    <lineage>
        <taxon>Archaea</taxon>
        <taxon>Methanobacteriati</taxon>
        <taxon>Methanobacteriota</taxon>
        <taxon>Stenosarchaea group</taxon>
        <taxon>Methanomicrobia</taxon>
        <taxon>Methanomicrobiales</taxon>
        <taxon>Methanoregulaceae</taxon>
        <taxon>Methanoregula</taxon>
    </lineage>
</organism>
<sequence>MPKFCPSCGMPLPDENAQNCLECGAVVRPPVPEKTEIRDPWVAVILSFFCAGWGQWYNGSTLGGLKFFLASLGLGILALALTFTSIVSSPVSGIMGLAFIAVLVLLGVWIYGMYDSWTMAEKINRGETGFTGKSGMFWLPVILIILVPVLLFVSAFVATMVFATAGSVQHTKVVAVTAYRPDAGHIVITYQGGQDAASLQSISVTDNGAVAGGITIPAGRGLTSLPVGMNTTVPASTQASNHIVVTGLFSDGTSQVILDITL</sequence>
<feature type="transmembrane region" description="Helical" evidence="1">
    <location>
        <begin position="135"/>
        <end position="163"/>
    </location>
</feature>
<feature type="transmembrane region" description="Helical" evidence="1">
    <location>
        <begin position="67"/>
        <end position="87"/>
    </location>
</feature>
<protein>
    <recommendedName>
        <fullName evidence="4">Zinc-ribbon domain-containing protein</fullName>
    </recommendedName>
</protein>
<dbReference type="eggNOG" id="arCOG02424">
    <property type="taxonomic scope" value="Archaea"/>
</dbReference>
<dbReference type="GeneID" id="25393898"/>
<accession>A7I5G3</accession>
<dbReference type="KEGG" id="mbn:Mboo_0456"/>
<keyword evidence="1" id="KW-1133">Transmembrane helix</keyword>
<dbReference type="EMBL" id="CP000780">
    <property type="protein sequence ID" value="ABS54974.1"/>
    <property type="molecule type" value="Genomic_DNA"/>
</dbReference>
<evidence type="ECO:0008006" key="4">
    <source>
        <dbReference type="Google" id="ProtNLM"/>
    </source>
</evidence>
<feature type="transmembrane region" description="Helical" evidence="1">
    <location>
        <begin position="40"/>
        <end position="58"/>
    </location>
</feature>